<dbReference type="InterPro" id="IPR036873">
    <property type="entry name" value="Rhodanese-like_dom_sf"/>
</dbReference>
<organism evidence="2 3">
    <name type="scientific">Olsenella uli (strain ATCC 49627 / DSM 7084 / CCUG 31166 / CIP 109912 / JCM 12494 / LMG 11480 / NCIMB 702895 / VPI D76D-27C)</name>
    <name type="common">Lactobacillus uli</name>
    <dbReference type="NCBI Taxonomy" id="633147"/>
    <lineage>
        <taxon>Bacteria</taxon>
        <taxon>Bacillati</taxon>
        <taxon>Actinomycetota</taxon>
        <taxon>Coriobacteriia</taxon>
        <taxon>Coriobacteriales</taxon>
        <taxon>Atopobiaceae</taxon>
        <taxon>Olsenella</taxon>
    </lineage>
</organism>
<dbReference type="KEGG" id="ols:Olsu_0639"/>
<dbReference type="Gene3D" id="3.40.250.10">
    <property type="entry name" value="Rhodanese-like domain"/>
    <property type="match status" value="1"/>
</dbReference>
<dbReference type="SMART" id="SM00450">
    <property type="entry name" value="RHOD"/>
    <property type="match status" value="1"/>
</dbReference>
<dbReference type="AlphaFoldDB" id="E1QZE0"/>
<dbReference type="PANTHER" id="PTHR45431:SF3">
    <property type="entry name" value="RHODANESE-LIKE DOMAIN-CONTAINING PROTEIN 15, CHLOROPLASTIC"/>
    <property type="match status" value="1"/>
</dbReference>
<evidence type="ECO:0000259" key="1">
    <source>
        <dbReference type="PROSITE" id="PS50206"/>
    </source>
</evidence>
<dbReference type="PANTHER" id="PTHR45431">
    <property type="entry name" value="RHODANESE-LIKE DOMAIN-CONTAINING PROTEIN 15, CHLOROPLASTIC"/>
    <property type="match status" value="1"/>
</dbReference>
<dbReference type="InterPro" id="IPR052367">
    <property type="entry name" value="Thiosulfate_ST/Rhodanese-like"/>
</dbReference>
<sequence>MRTIASMDEGVAEARRTPGARLVDVREEGEFLAGHVPDAANVPLSQLGRIADVAQDRATPLFLYCASGARSARAARELVRAGYADVRDIGGINDYTGPRT</sequence>
<dbReference type="PROSITE" id="PS50206">
    <property type="entry name" value="RHODANESE_3"/>
    <property type="match status" value="1"/>
</dbReference>
<dbReference type="InterPro" id="IPR001763">
    <property type="entry name" value="Rhodanese-like_dom"/>
</dbReference>
<dbReference type="EMBL" id="CP002106">
    <property type="protein sequence ID" value="ADK67754.1"/>
    <property type="molecule type" value="Genomic_DNA"/>
</dbReference>
<reference evidence="2 3" key="1">
    <citation type="journal article" date="2010" name="Stand. Genomic Sci.">
        <title>Complete genome sequence of Olsenella uli type strain (VPI D76D-27C).</title>
        <authorList>
            <person name="Goker M."/>
            <person name="Held B."/>
            <person name="Lucas S."/>
            <person name="Nolan M."/>
            <person name="Yasawong M."/>
            <person name="Glavina Del Rio T."/>
            <person name="Tice H."/>
            <person name="Cheng J.F."/>
            <person name="Bruce D."/>
            <person name="Detter J.C."/>
            <person name="Tapia R."/>
            <person name="Han C."/>
            <person name="Goodwin L."/>
            <person name="Pitluck S."/>
            <person name="Liolios K."/>
            <person name="Ivanova N."/>
            <person name="Mavromatis K."/>
            <person name="Mikhailova N."/>
            <person name="Pati A."/>
            <person name="Chen A."/>
            <person name="Palaniappan K."/>
            <person name="Land M."/>
            <person name="Hauser L."/>
            <person name="Chang Y.J."/>
            <person name="Jeffries C.D."/>
            <person name="Rohde M."/>
            <person name="Sikorski J."/>
            <person name="Pukall R."/>
            <person name="Woyke T."/>
            <person name="Bristow J."/>
            <person name="Eisen J.A."/>
            <person name="Markowitz V."/>
            <person name="Hugenholtz P."/>
            <person name="Kyrpides N.C."/>
            <person name="Klenk H.P."/>
            <person name="Lapidus A."/>
        </authorList>
    </citation>
    <scope>NUCLEOTIDE SEQUENCE [LARGE SCALE GENOMIC DNA]</scope>
    <source>
        <strain evidence="3">ATCC 49627 / DSM 7084 / CIP 109912 / JCM 12494 / NCIMB 702895 / VPI D76D-27C</strain>
    </source>
</reference>
<feature type="domain" description="Rhodanese" evidence="1">
    <location>
        <begin position="16"/>
        <end position="97"/>
    </location>
</feature>
<dbReference type="Proteomes" id="UP000000333">
    <property type="component" value="Chromosome"/>
</dbReference>
<evidence type="ECO:0000313" key="2">
    <source>
        <dbReference type="EMBL" id="ADK67754.1"/>
    </source>
</evidence>
<protein>
    <submittedName>
        <fullName evidence="2">Rhodanese domain protein</fullName>
    </submittedName>
</protein>
<dbReference type="Pfam" id="PF00581">
    <property type="entry name" value="Rhodanese"/>
    <property type="match status" value="1"/>
</dbReference>
<accession>E1QZE0</accession>
<keyword evidence="3" id="KW-1185">Reference proteome</keyword>
<dbReference type="STRING" id="633147.Olsu_0639"/>
<gene>
    <name evidence="2" type="ordered locus">Olsu_0639</name>
</gene>
<dbReference type="eggNOG" id="COG0607">
    <property type="taxonomic scope" value="Bacteria"/>
</dbReference>
<dbReference type="CDD" id="cd00158">
    <property type="entry name" value="RHOD"/>
    <property type="match status" value="1"/>
</dbReference>
<dbReference type="SUPFAM" id="SSF52821">
    <property type="entry name" value="Rhodanese/Cell cycle control phosphatase"/>
    <property type="match status" value="1"/>
</dbReference>
<name>E1QZE0_OLSUV</name>
<proteinExistence type="predicted"/>
<dbReference type="HOGENOM" id="CLU_089574_13_2_11"/>
<evidence type="ECO:0000313" key="3">
    <source>
        <dbReference type="Proteomes" id="UP000000333"/>
    </source>
</evidence>